<evidence type="ECO:0000313" key="1">
    <source>
        <dbReference type="EMBL" id="GMH15324.1"/>
    </source>
</evidence>
<comment type="caution">
    <text evidence="1">The sequence shown here is derived from an EMBL/GenBank/DDBJ whole genome shotgun (WGS) entry which is preliminary data.</text>
</comment>
<organism evidence="1 2">
    <name type="scientific">Nepenthes gracilis</name>
    <name type="common">Slender pitcher plant</name>
    <dbReference type="NCBI Taxonomy" id="150966"/>
    <lineage>
        <taxon>Eukaryota</taxon>
        <taxon>Viridiplantae</taxon>
        <taxon>Streptophyta</taxon>
        <taxon>Embryophyta</taxon>
        <taxon>Tracheophyta</taxon>
        <taxon>Spermatophyta</taxon>
        <taxon>Magnoliopsida</taxon>
        <taxon>eudicotyledons</taxon>
        <taxon>Gunneridae</taxon>
        <taxon>Pentapetalae</taxon>
        <taxon>Caryophyllales</taxon>
        <taxon>Nepenthaceae</taxon>
        <taxon>Nepenthes</taxon>
    </lineage>
</organism>
<gene>
    <name evidence="1" type="ORF">Nepgr_017165</name>
</gene>
<accession>A0AAD3SR49</accession>
<dbReference type="Proteomes" id="UP001279734">
    <property type="component" value="Unassembled WGS sequence"/>
</dbReference>
<dbReference type="AlphaFoldDB" id="A0AAD3SR49"/>
<keyword evidence="2" id="KW-1185">Reference proteome</keyword>
<reference evidence="1" key="1">
    <citation type="submission" date="2023-05" db="EMBL/GenBank/DDBJ databases">
        <title>Nepenthes gracilis genome sequencing.</title>
        <authorList>
            <person name="Fukushima K."/>
        </authorList>
    </citation>
    <scope>NUCLEOTIDE SEQUENCE</scope>
    <source>
        <strain evidence="1">SING2019-196</strain>
    </source>
</reference>
<proteinExistence type="predicted"/>
<evidence type="ECO:0000313" key="2">
    <source>
        <dbReference type="Proteomes" id="UP001279734"/>
    </source>
</evidence>
<dbReference type="EMBL" id="BSYO01000015">
    <property type="protein sequence ID" value="GMH15324.1"/>
    <property type="molecule type" value="Genomic_DNA"/>
</dbReference>
<sequence>MTQICSGFDPGCIITRIGECSEVEVLVEDPRAIVQVIIGDTIIQLLLPGDLAAPVVATEPPLEVVGQVEPVAELSFELGESAAGALVEAIDIFVELTSETLAEVVDLFAESPLEALLPVFRMSHRWRPSAK</sequence>
<name>A0AAD3SR49_NEPGR</name>
<protein>
    <submittedName>
        <fullName evidence="1">Uncharacterized protein</fullName>
    </submittedName>
</protein>